<dbReference type="AlphaFoldDB" id="A0A7C3DPY6"/>
<dbReference type="SUPFAM" id="SSF55811">
    <property type="entry name" value="Nudix"/>
    <property type="match status" value="1"/>
</dbReference>
<dbReference type="GO" id="GO:0032357">
    <property type="term" value="F:oxidized purine DNA binding"/>
    <property type="evidence" value="ECO:0007669"/>
    <property type="project" value="TreeGrafter"/>
</dbReference>
<protein>
    <recommendedName>
        <fullName evidence="5 14">Adenine DNA glycosylase</fullName>
        <ecNumber evidence="4 14">3.2.2.31</ecNumber>
    </recommendedName>
</protein>
<proteinExistence type="inferred from homology"/>
<dbReference type="GO" id="GO:0000701">
    <property type="term" value="F:purine-specific mismatch base pair DNA N-glycosylase activity"/>
    <property type="evidence" value="ECO:0007669"/>
    <property type="project" value="UniProtKB-EC"/>
</dbReference>
<comment type="function">
    <text evidence="2">Adenine glycosylase active on G-A mispairs. MutY also corrects error-prone DNA synthesis past GO lesions which are due to the oxidatively damaged form of guanine: 7,8-dihydro-8-oxoguanine (8-oxo-dGTP).</text>
</comment>
<dbReference type="CDD" id="cd00056">
    <property type="entry name" value="ENDO3c"/>
    <property type="match status" value="1"/>
</dbReference>
<dbReference type="SMART" id="SM00478">
    <property type="entry name" value="ENDO3c"/>
    <property type="match status" value="1"/>
</dbReference>
<evidence type="ECO:0000256" key="6">
    <source>
        <dbReference type="ARBA" id="ARBA00022485"/>
    </source>
</evidence>
<gene>
    <name evidence="16" type="primary">mutY</name>
    <name evidence="16" type="ORF">ENS82_09475</name>
</gene>
<dbReference type="Gene3D" id="1.10.340.30">
    <property type="entry name" value="Hypothetical protein, domain 2"/>
    <property type="match status" value="1"/>
</dbReference>
<dbReference type="GO" id="GO:0006298">
    <property type="term" value="P:mismatch repair"/>
    <property type="evidence" value="ECO:0007669"/>
    <property type="project" value="TreeGrafter"/>
</dbReference>
<evidence type="ECO:0000256" key="1">
    <source>
        <dbReference type="ARBA" id="ARBA00000843"/>
    </source>
</evidence>
<dbReference type="Gene3D" id="3.90.79.10">
    <property type="entry name" value="Nucleoside Triphosphate Pyrophosphohydrolase"/>
    <property type="match status" value="1"/>
</dbReference>
<dbReference type="SMART" id="SM00525">
    <property type="entry name" value="FES"/>
    <property type="match status" value="1"/>
</dbReference>
<dbReference type="InterPro" id="IPR004035">
    <property type="entry name" value="Endouclease-III_FeS-bd_BS"/>
</dbReference>
<dbReference type="GO" id="GO:0006284">
    <property type="term" value="P:base-excision repair"/>
    <property type="evidence" value="ECO:0007669"/>
    <property type="project" value="UniProtKB-UniRule"/>
</dbReference>
<reference evidence="16" key="1">
    <citation type="journal article" date="2020" name="mSystems">
        <title>Genome- and Community-Level Interaction Insights into Carbon Utilization and Element Cycling Functions of Hydrothermarchaeota in Hydrothermal Sediment.</title>
        <authorList>
            <person name="Zhou Z."/>
            <person name="Liu Y."/>
            <person name="Xu W."/>
            <person name="Pan J."/>
            <person name="Luo Z.H."/>
            <person name="Li M."/>
        </authorList>
    </citation>
    <scope>NUCLEOTIDE SEQUENCE [LARGE SCALE GENOMIC DNA]</scope>
    <source>
        <strain evidence="16">SpSt-524</strain>
    </source>
</reference>
<dbReference type="Pfam" id="PF14815">
    <property type="entry name" value="NUDIX_4"/>
    <property type="match status" value="1"/>
</dbReference>
<dbReference type="InterPro" id="IPR004036">
    <property type="entry name" value="Endonuclease-III-like_CS2"/>
</dbReference>
<evidence type="ECO:0000256" key="8">
    <source>
        <dbReference type="ARBA" id="ARBA00022763"/>
    </source>
</evidence>
<dbReference type="InterPro" id="IPR005760">
    <property type="entry name" value="A/G_AdeGlyc_MutY"/>
</dbReference>
<evidence type="ECO:0000256" key="5">
    <source>
        <dbReference type="ARBA" id="ARBA00022023"/>
    </source>
</evidence>
<evidence type="ECO:0000256" key="7">
    <source>
        <dbReference type="ARBA" id="ARBA00022723"/>
    </source>
</evidence>
<accession>A0A7C3DPY6</accession>
<sequence length="330" mass="36622">MSSDLHSALLIWYQRHQRKLPWRGEPDPYKVLLSEVLLQQTRVEQAIPYYHRFLQRFPTLEALAQAEQEAVLEVWQGCGYYTRARNLHRLAQQVVAAGGVLPQSARGLRALPGIGSYTAAAVASIAFGEPVAAVDGNVRRVLSRLFAWENPTPKQVQETADTLLSALAQQTNAYPGDWNQALMELGATVCTPQNPGCGGCPVAAFCQGKASPERYPAARVRRQKSLELAALVLQGPQGVHLEQRQGPVLGGLWGVPMEEEPGALERLLARFGLDSAEPVGSVRHDFTHRKLLIRVYKACWEATENPERRPLSRLDRKILELVKAHPRPPE</sequence>
<keyword evidence="11" id="KW-0411">Iron-sulfur</keyword>
<keyword evidence="9" id="KW-0378">Hydrolase</keyword>
<comment type="similarity">
    <text evidence="3 14">Belongs to the Nth/MutY family.</text>
</comment>
<dbReference type="EC" id="3.2.2.31" evidence="4 14"/>
<dbReference type="Gene3D" id="1.10.1670.10">
    <property type="entry name" value="Helix-hairpin-Helix base-excision DNA repair enzymes (C-terminal)"/>
    <property type="match status" value="1"/>
</dbReference>
<dbReference type="InterPro" id="IPR011257">
    <property type="entry name" value="DNA_glycosylase"/>
</dbReference>
<evidence type="ECO:0000256" key="2">
    <source>
        <dbReference type="ARBA" id="ARBA00002933"/>
    </source>
</evidence>
<feature type="domain" description="HhH-GPD" evidence="15">
    <location>
        <begin position="37"/>
        <end position="188"/>
    </location>
</feature>
<evidence type="ECO:0000256" key="3">
    <source>
        <dbReference type="ARBA" id="ARBA00008343"/>
    </source>
</evidence>
<dbReference type="InterPro" id="IPR003651">
    <property type="entry name" value="Endonuclease3_FeS-loop_motif"/>
</dbReference>
<evidence type="ECO:0000256" key="10">
    <source>
        <dbReference type="ARBA" id="ARBA00023004"/>
    </source>
</evidence>
<keyword evidence="10 14" id="KW-0408">Iron</keyword>
<keyword evidence="13 14" id="KW-0326">Glycosidase</keyword>
<dbReference type="PROSITE" id="PS01155">
    <property type="entry name" value="ENDONUCLEASE_III_2"/>
    <property type="match status" value="1"/>
</dbReference>
<keyword evidence="6" id="KW-0004">4Fe-4S</keyword>
<dbReference type="InterPro" id="IPR003265">
    <property type="entry name" value="HhH-GPD_domain"/>
</dbReference>
<evidence type="ECO:0000256" key="9">
    <source>
        <dbReference type="ARBA" id="ARBA00022801"/>
    </source>
</evidence>
<keyword evidence="8 14" id="KW-0227">DNA damage</keyword>
<comment type="cofactor">
    <cofactor evidence="14">
        <name>[4Fe-4S] cluster</name>
        <dbReference type="ChEBI" id="CHEBI:49883"/>
    </cofactor>
    <text evidence="14">Binds 1 [4Fe-4S] cluster.</text>
</comment>
<dbReference type="InterPro" id="IPR023170">
    <property type="entry name" value="HhH_base_excis_C"/>
</dbReference>
<evidence type="ECO:0000256" key="13">
    <source>
        <dbReference type="ARBA" id="ARBA00023295"/>
    </source>
</evidence>
<evidence type="ECO:0000259" key="15">
    <source>
        <dbReference type="SMART" id="SM00478"/>
    </source>
</evidence>
<evidence type="ECO:0000313" key="16">
    <source>
        <dbReference type="EMBL" id="HFG20928.1"/>
    </source>
</evidence>
<dbReference type="NCBIfam" id="TIGR01084">
    <property type="entry name" value="mutY"/>
    <property type="match status" value="1"/>
</dbReference>
<comment type="caution">
    <text evidence="16">The sequence shown here is derived from an EMBL/GenBank/DDBJ whole genome shotgun (WGS) entry which is preliminary data.</text>
</comment>
<keyword evidence="7" id="KW-0479">Metal-binding</keyword>
<keyword evidence="12" id="KW-0234">DNA repair</keyword>
<dbReference type="InterPro" id="IPR044298">
    <property type="entry name" value="MIG/MutY"/>
</dbReference>
<evidence type="ECO:0000256" key="4">
    <source>
        <dbReference type="ARBA" id="ARBA00012045"/>
    </source>
</evidence>
<dbReference type="FunFam" id="1.10.340.30:FF:000002">
    <property type="entry name" value="Adenine DNA glycosylase"/>
    <property type="match status" value="1"/>
</dbReference>
<dbReference type="PANTHER" id="PTHR42944">
    <property type="entry name" value="ADENINE DNA GLYCOSYLASE"/>
    <property type="match status" value="1"/>
</dbReference>
<dbReference type="InterPro" id="IPR015797">
    <property type="entry name" value="NUDIX_hydrolase-like_dom_sf"/>
</dbReference>
<evidence type="ECO:0000256" key="14">
    <source>
        <dbReference type="RuleBase" id="RU365096"/>
    </source>
</evidence>
<dbReference type="CDD" id="cd03431">
    <property type="entry name" value="NUDIX_DNA_Glycosylase_C-MutY"/>
    <property type="match status" value="1"/>
</dbReference>
<name>A0A7C3DPY6_MEIRU</name>
<organism evidence="16">
    <name type="scientific">Meiothermus ruber</name>
    <dbReference type="NCBI Taxonomy" id="277"/>
    <lineage>
        <taxon>Bacteria</taxon>
        <taxon>Thermotogati</taxon>
        <taxon>Deinococcota</taxon>
        <taxon>Deinococci</taxon>
        <taxon>Thermales</taxon>
        <taxon>Thermaceae</taxon>
        <taxon>Meiothermus</taxon>
    </lineage>
</organism>
<dbReference type="PANTHER" id="PTHR42944:SF1">
    <property type="entry name" value="ADENINE DNA GLYCOSYLASE"/>
    <property type="match status" value="1"/>
</dbReference>
<evidence type="ECO:0000256" key="11">
    <source>
        <dbReference type="ARBA" id="ARBA00023014"/>
    </source>
</evidence>
<dbReference type="PROSITE" id="PS00764">
    <property type="entry name" value="ENDONUCLEASE_III_1"/>
    <property type="match status" value="1"/>
</dbReference>
<dbReference type="GO" id="GO:0046872">
    <property type="term" value="F:metal ion binding"/>
    <property type="evidence" value="ECO:0007669"/>
    <property type="project" value="UniProtKB-UniRule"/>
</dbReference>
<comment type="catalytic activity">
    <reaction evidence="1 14">
        <text>Hydrolyzes free adenine bases from 7,8-dihydro-8-oxoguanine:adenine mismatched double-stranded DNA, leaving an apurinic site.</text>
        <dbReference type="EC" id="3.2.2.31"/>
    </reaction>
</comment>
<dbReference type="EMBL" id="DSWI01000019">
    <property type="protein sequence ID" value="HFG20928.1"/>
    <property type="molecule type" value="Genomic_DNA"/>
</dbReference>
<dbReference type="GO" id="GO:0035485">
    <property type="term" value="F:adenine/guanine mispair binding"/>
    <property type="evidence" value="ECO:0007669"/>
    <property type="project" value="TreeGrafter"/>
</dbReference>
<evidence type="ECO:0000256" key="12">
    <source>
        <dbReference type="ARBA" id="ARBA00023204"/>
    </source>
</evidence>
<dbReference type="GO" id="GO:0051539">
    <property type="term" value="F:4 iron, 4 sulfur cluster binding"/>
    <property type="evidence" value="ECO:0007669"/>
    <property type="project" value="UniProtKB-UniRule"/>
</dbReference>
<dbReference type="InterPro" id="IPR029119">
    <property type="entry name" value="MutY_C"/>
</dbReference>
<dbReference type="Pfam" id="PF00730">
    <property type="entry name" value="HhH-GPD"/>
    <property type="match status" value="1"/>
</dbReference>
<dbReference type="SUPFAM" id="SSF48150">
    <property type="entry name" value="DNA-glycosylase"/>
    <property type="match status" value="1"/>
</dbReference>
<dbReference type="GO" id="GO:0034039">
    <property type="term" value="F:8-oxo-7,8-dihydroguanine DNA N-glycosylase activity"/>
    <property type="evidence" value="ECO:0007669"/>
    <property type="project" value="TreeGrafter"/>
</dbReference>